<organism evidence="3 4">
    <name type="scientific">Denitrobaculum tricleocarpae</name>
    <dbReference type="NCBI Taxonomy" id="2591009"/>
    <lineage>
        <taxon>Bacteria</taxon>
        <taxon>Pseudomonadati</taxon>
        <taxon>Pseudomonadota</taxon>
        <taxon>Alphaproteobacteria</taxon>
        <taxon>Rhodospirillales</taxon>
        <taxon>Rhodospirillaceae</taxon>
        <taxon>Denitrobaculum</taxon>
    </lineage>
</organism>
<feature type="domain" description="Fumarylacetoacetase-like C-terminal" evidence="2">
    <location>
        <begin position="162"/>
        <end position="268"/>
    </location>
</feature>
<dbReference type="Gene3D" id="3.90.850.10">
    <property type="entry name" value="Fumarylacetoacetase-like, C-terminal domain"/>
    <property type="match status" value="1"/>
</dbReference>
<dbReference type="Pfam" id="PF01557">
    <property type="entry name" value="FAA_hydrolase"/>
    <property type="match status" value="1"/>
</dbReference>
<evidence type="ECO:0000256" key="1">
    <source>
        <dbReference type="ARBA" id="ARBA00023239"/>
    </source>
</evidence>
<dbReference type="GO" id="GO:0008684">
    <property type="term" value="F:2-oxopent-4-enoate hydratase activity"/>
    <property type="evidence" value="ECO:0007669"/>
    <property type="project" value="TreeGrafter"/>
</dbReference>
<keyword evidence="1" id="KW-0456">Lyase</keyword>
<sequence>MDAAEEKRIARKIFTARRSRQRFHPLRGADTPPSLVSAYRIQDEVDRLFQTEANAGPMGGHKIALTSRAIQELCGVDQPAYGTILAETIRSAPATIQLSAYARLGLEFEVAFEINHDVEPRGPAAETIHDRESIAEFVASAMPAFELIDDGNADYGDLDAASILTDRCWCGGVVLGTRATAWQSLDLAAAAGELLWNGEVIDRGLAGDAMGHPLEGLAWIANHLHSRGRRLREGDIVITGSALKTQFPKSGDEVLYRIAGLGEVSLKVED</sequence>
<dbReference type="RefSeq" id="WP_142899043.1">
    <property type="nucleotide sequence ID" value="NZ_ML660061.1"/>
</dbReference>
<dbReference type="PANTHER" id="PTHR30143">
    <property type="entry name" value="ACID HYDRATASE"/>
    <property type="match status" value="1"/>
</dbReference>
<dbReference type="SUPFAM" id="SSF56529">
    <property type="entry name" value="FAH"/>
    <property type="match status" value="1"/>
</dbReference>
<dbReference type="InterPro" id="IPR050772">
    <property type="entry name" value="Hydratase-Decarb/MhpD_sf"/>
</dbReference>
<dbReference type="OrthoDB" id="9792137at2"/>
<keyword evidence="4" id="KW-1185">Reference proteome</keyword>
<dbReference type="EMBL" id="VHSH01000010">
    <property type="protein sequence ID" value="TQV74412.1"/>
    <property type="molecule type" value="Genomic_DNA"/>
</dbReference>
<dbReference type="InterPro" id="IPR036663">
    <property type="entry name" value="Fumarylacetoacetase_C_sf"/>
</dbReference>
<accession>A0A545TB26</accession>
<evidence type="ECO:0000313" key="4">
    <source>
        <dbReference type="Proteomes" id="UP000315252"/>
    </source>
</evidence>
<evidence type="ECO:0000313" key="3">
    <source>
        <dbReference type="EMBL" id="TQV74412.1"/>
    </source>
</evidence>
<dbReference type="InterPro" id="IPR011234">
    <property type="entry name" value="Fumarylacetoacetase-like_C"/>
</dbReference>
<gene>
    <name evidence="3" type="ORF">FKG95_24335</name>
</gene>
<dbReference type="Proteomes" id="UP000315252">
    <property type="component" value="Unassembled WGS sequence"/>
</dbReference>
<protein>
    <recommendedName>
        <fullName evidence="2">Fumarylacetoacetase-like C-terminal domain-containing protein</fullName>
    </recommendedName>
</protein>
<proteinExistence type="predicted"/>
<dbReference type="GO" id="GO:0005737">
    <property type="term" value="C:cytoplasm"/>
    <property type="evidence" value="ECO:0007669"/>
    <property type="project" value="TreeGrafter"/>
</dbReference>
<dbReference type="AlphaFoldDB" id="A0A545TB26"/>
<evidence type="ECO:0000259" key="2">
    <source>
        <dbReference type="Pfam" id="PF01557"/>
    </source>
</evidence>
<dbReference type="PANTHER" id="PTHR30143:SF0">
    <property type="entry name" value="2-KETO-4-PENTENOATE HYDRATASE"/>
    <property type="match status" value="1"/>
</dbReference>
<reference evidence="3 4" key="1">
    <citation type="submission" date="2019-06" db="EMBL/GenBank/DDBJ databases">
        <title>Whole genome sequence for Rhodospirillaceae sp. R148.</title>
        <authorList>
            <person name="Wang G."/>
        </authorList>
    </citation>
    <scope>NUCLEOTIDE SEQUENCE [LARGE SCALE GENOMIC DNA]</scope>
    <source>
        <strain evidence="3 4">R148</strain>
    </source>
</reference>
<comment type="caution">
    <text evidence="3">The sequence shown here is derived from an EMBL/GenBank/DDBJ whole genome shotgun (WGS) entry which is preliminary data.</text>
</comment>
<name>A0A545TB26_9PROT</name>